<gene>
    <name evidence="2" type="ORF">CH339_20695</name>
</gene>
<evidence type="ECO:0000313" key="2">
    <source>
        <dbReference type="EMBL" id="RAI24893.1"/>
    </source>
</evidence>
<dbReference type="Proteomes" id="UP000249299">
    <property type="component" value="Unassembled WGS sequence"/>
</dbReference>
<keyword evidence="3" id="KW-1185">Reference proteome</keyword>
<dbReference type="EMBL" id="NPEV01000063">
    <property type="protein sequence ID" value="RAI24893.1"/>
    <property type="molecule type" value="Genomic_DNA"/>
</dbReference>
<proteinExistence type="predicted"/>
<feature type="compositionally biased region" description="Basic and acidic residues" evidence="1">
    <location>
        <begin position="53"/>
        <end position="70"/>
    </location>
</feature>
<dbReference type="OrthoDB" id="6057489at2"/>
<feature type="region of interest" description="Disordered" evidence="1">
    <location>
        <begin position="31"/>
        <end position="85"/>
    </location>
</feature>
<evidence type="ECO:0000313" key="3">
    <source>
        <dbReference type="Proteomes" id="UP000249299"/>
    </source>
</evidence>
<sequence>MAVSYDQGGYTVWLNGETSSQSDITLLEALEPREDPSQFPPLKTTRYPVSLEEFDRMTEEARRPSDETKQDAGTAGERAVPPEEEARIGAAREFSEDLSEAVTDAAPGILSTFEGITATGWYPPDPTIAVGKSQVLLSVNSDLAIYDKLGRFQSKWPSLKNFFKAVVPGNAKVFDPRLLYDTFNNRFIVMAAATRSGPNGAWLLVGISEGEDASGPYTVWASDTTLNNDTATNNWGDYPIAGYDEQALYVTLNMFEFNGAYQYSKLRIFNMSELAAGGTGKNHQITYWDIWNIKDPDSRVAFSINPCIHYRTAGTNLPAYLMSAVWANSSHLVQWQLDDPIAGWSQGTPTLSAQNVSCLAYSLPPQAEQKGSTTRMATNDTRLLSAIYQNADSTQRIWTTHCSQVSWTGDSEARSCAQWYEIDMPTATVVQQNRFGASGIYYFFPALDVDQRRSAYMVMARSAADEYASMRETGRRKEYTSGEMSPSIQIRAGEGPYTVAASRQRWGDYFTAVRDGQDKYKVWVYGEFAATNNQWSTWAASLRI</sequence>
<name>A0A327JI37_9HYPH</name>
<accession>A0A327JI37</accession>
<evidence type="ECO:0000256" key="1">
    <source>
        <dbReference type="SAM" id="MobiDB-lite"/>
    </source>
</evidence>
<organism evidence="2 3">
    <name type="scientific">Rhodobium orientis</name>
    <dbReference type="NCBI Taxonomy" id="34017"/>
    <lineage>
        <taxon>Bacteria</taxon>
        <taxon>Pseudomonadati</taxon>
        <taxon>Pseudomonadota</taxon>
        <taxon>Alphaproteobacteria</taxon>
        <taxon>Hyphomicrobiales</taxon>
        <taxon>Rhodobiaceae</taxon>
        <taxon>Rhodobium</taxon>
    </lineage>
</organism>
<reference evidence="2 3" key="1">
    <citation type="submission" date="2017-07" db="EMBL/GenBank/DDBJ databases">
        <title>Draft Genome Sequences of Select Purple Nonsulfur Bacteria.</title>
        <authorList>
            <person name="Lasarre B."/>
            <person name="Mckinlay J.B."/>
        </authorList>
    </citation>
    <scope>NUCLEOTIDE SEQUENCE [LARGE SCALE GENOMIC DNA]</scope>
    <source>
        <strain evidence="2 3">DSM 11290</strain>
    </source>
</reference>
<dbReference type="RefSeq" id="WP_111436295.1">
    <property type="nucleotide sequence ID" value="NZ_JACIGG010000013.1"/>
</dbReference>
<comment type="caution">
    <text evidence="2">The sequence shown here is derived from an EMBL/GenBank/DDBJ whole genome shotgun (WGS) entry which is preliminary data.</text>
</comment>
<dbReference type="AlphaFoldDB" id="A0A327JI37"/>
<protein>
    <submittedName>
        <fullName evidence="2">Uncharacterized protein</fullName>
    </submittedName>
</protein>